<dbReference type="OrthoDB" id="276388at2759"/>
<reference evidence="1 2" key="1">
    <citation type="submission" date="2019-06" db="EMBL/GenBank/DDBJ databases">
        <title>A chromosomal-level reference genome of Carpinus fangiana (Coryloideae, Betulaceae).</title>
        <authorList>
            <person name="Yang X."/>
            <person name="Wang Z."/>
            <person name="Zhang L."/>
            <person name="Hao G."/>
            <person name="Liu J."/>
            <person name="Yang Y."/>
        </authorList>
    </citation>
    <scope>NUCLEOTIDE SEQUENCE [LARGE SCALE GENOMIC DNA]</scope>
    <source>
        <strain evidence="1">Cfa_2016G</strain>
        <tissue evidence="1">Leaf</tissue>
    </source>
</reference>
<accession>A0A5N6RVH5</accession>
<evidence type="ECO:0000313" key="1">
    <source>
        <dbReference type="EMBL" id="KAE8125320.1"/>
    </source>
</evidence>
<gene>
    <name evidence="1" type="ORF">FH972_020143</name>
</gene>
<name>A0A5N6RVH5_9ROSI</name>
<dbReference type="GO" id="GO:0009507">
    <property type="term" value="C:chloroplast"/>
    <property type="evidence" value="ECO:0007669"/>
    <property type="project" value="TreeGrafter"/>
</dbReference>
<proteinExistence type="predicted"/>
<dbReference type="Proteomes" id="UP000327013">
    <property type="component" value="Chromosome 8"/>
</dbReference>
<sequence length="272" mass="30686">MNSLFSPTSILLPSPRRRFTQHLQEQPQNLRNYFHHYHGHHPVLLSLSLPFPSHHSLRARKLSVGATSPPNEGAVSVINFEDFVEKDWSFLDSEDLISGDELNSKIDGIISAGKIEETSKVLVSLGSEGFVDRLVDTSPCNLLLVAHDSLFLLACIKEKYDKVKCWQGELICLPEKWAQLDVVFLYFLPALPFKLDQVFGALAKRCLPGARVVISHPQGRKVLKQQQQQHPDVIISDLPDKMTLQKVTADHSFDMVEFVDEPGFYLAVLKFS</sequence>
<keyword evidence="2" id="KW-1185">Reference proteome</keyword>
<protein>
    <submittedName>
        <fullName evidence="1">Uncharacterized protein</fullName>
    </submittedName>
</protein>
<evidence type="ECO:0000313" key="2">
    <source>
        <dbReference type="Proteomes" id="UP000327013"/>
    </source>
</evidence>
<dbReference type="EMBL" id="CM017328">
    <property type="protein sequence ID" value="KAE8125319.1"/>
    <property type="molecule type" value="Genomic_DNA"/>
</dbReference>
<dbReference type="EMBL" id="CM017328">
    <property type="protein sequence ID" value="KAE8125320.1"/>
    <property type="molecule type" value="Genomic_DNA"/>
</dbReference>
<dbReference type="PANTHER" id="PTHR37217">
    <property type="entry name" value="EXPRESSED PROTEIN"/>
    <property type="match status" value="1"/>
</dbReference>
<dbReference type="AlphaFoldDB" id="A0A5N6RVH5"/>
<organism evidence="1 2">
    <name type="scientific">Carpinus fangiana</name>
    <dbReference type="NCBI Taxonomy" id="176857"/>
    <lineage>
        <taxon>Eukaryota</taxon>
        <taxon>Viridiplantae</taxon>
        <taxon>Streptophyta</taxon>
        <taxon>Embryophyta</taxon>
        <taxon>Tracheophyta</taxon>
        <taxon>Spermatophyta</taxon>
        <taxon>Magnoliopsida</taxon>
        <taxon>eudicotyledons</taxon>
        <taxon>Gunneridae</taxon>
        <taxon>Pentapetalae</taxon>
        <taxon>rosids</taxon>
        <taxon>fabids</taxon>
        <taxon>Fagales</taxon>
        <taxon>Betulaceae</taxon>
        <taxon>Carpinus</taxon>
    </lineage>
</organism>
<dbReference type="PANTHER" id="PTHR37217:SF1">
    <property type="entry name" value="EXPRESSED PROTEIN"/>
    <property type="match status" value="1"/>
</dbReference>